<protein>
    <submittedName>
        <fullName evidence="1">Uncharacterized protein</fullName>
    </submittedName>
</protein>
<comment type="caution">
    <text evidence="1">The sequence shown here is derived from an EMBL/GenBank/DDBJ whole genome shotgun (WGS) entry which is preliminary data.</text>
</comment>
<dbReference type="Proteomes" id="UP000607653">
    <property type="component" value="Unassembled WGS sequence"/>
</dbReference>
<sequence length="34" mass="4022">MRYRAGFSDPVAQGICRHRNPDYQLDRRNDTAEI</sequence>
<evidence type="ECO:0000313" key="1">
    <source>
        <dbReference type="EMBL" id="DAD21296.1"/>
    </source>
</evidence>
<keyword evidence="2" id="KW-1185">Reference proteome</keyword>
<dbReference type="EMBL" id="DUZY01000001">
    <property type="protein sequence ID" value="DAD21296.1"/>
    <property type="molecule type" value="Genomic_DNA"/>
</dbReference>
<name>A0A822XQS2_NELNU</name>
<dbReference type="AlphaFoldDB" id="A0A822XQS2"/>
<reference evidence="1 2" key="1">
    <citation type="journal article" date="2020" name="Mol. Biol. Evol.">
        <title>Distinct Expression and Methylation Patterns for Genes with Different Fates following a Single Whole-Genome Duplication in Flowering Plants.</title>
        <authorList>
            <person name="Shi T."/>
            <person name="Rahmani R.S."/>
            <person name="Gugger P.F."/>
            <person name="Wang M."/>
            <person name="Li H."/>
            <person name="Zhang Y."/>
            <person name="Li Z."/>
            <person name="Wang Q."/>
            <person name="Van de Peer Y."/>
            <person name="Marchal K."/>
            <person name="Chen J."/>
        </authorList>
    </citation>
    <scope>NUCLEOTIDE SEQUENCE [LARGE SCALE GENOMIC DNA]</scope>
    <source>
        <tissue evidence="1">Leaf</tissue>
    </source>
</reference>
<accession>A0A822XQS2</accession>
<gene>
    <name evidence="1" type="ORF">HUJ06_022759</name>
</gene>
<proteinExistence type="predicted"/>
<organism evidence="1 2">
    <name type="scientific">Nelumbo nucifera</name>
    <name type="common">Sacred lotus</name>
    <dbReference type="NCBI Taxonomy" id="4432"/>
    <lineage>
        <taxon>Eukaryota</taxon>
        <taxon>Viridiplantae</taxon>
        <taxon>Streptophyta</taxon>
        <taxon>Embryophyta</taxon>
        <taxon>Tracheophyta</taxon>
        <taxon>Spermatophyta</taxon>
        <taxon>Magnoliopsida</taxon>
        <taxon>Proteales</taxon>
        <taxon>Nelumbonaceae</taxon>
        <taxon>Nelumbo</taxon>
    </lineage>
</organism>
<evidence type="ECO:0000313" key="2">
    <source>
        <dbReference type="Proteomes" id="UP000607653"/>
    </source>
</evidence>